<dbReference type="InterPro" id="IPR011016">
    <property type="entry name" value="Znf_RING-CH"/>
</dbReference>
<dbReference type="PANTHER" id="PTHR45969">
    <property type="entry name" value="RING ZINC FINGER PROTEIN-RELATED"/>
    <property type="match status" value="1"/>
</dbReference>
<name>A0ABR0XTF0_REHGL</name>
<dbReference type="PROSITE" id="PS50089">
    <property type="entry name" value="ZF_RING_2"/>
    <property type="match status" value="1"/>
</dbReference>
<sequence length="219" mass="25190">MKYIRNVTCARATRLKAIRAHFNPVGSVAWDPYRDEKSMGYLYHAIRIPRAITITFFLNIFTHARFIFIGALTHLGLYKPPPEEEPNSRDNYILILDGSCPSLVPIPVHVVTAAIKNRVPIVQFKDFIQKQQIQEEKESVDELKVCSICLECIETTHDIRELCNCSHLFHRECLDTWIDEGQITCPLCRSMLLPPKTNLFRCNQNRDGLQQNNAHLVAT</sequence>
<evidence type="ECO:0000256" key="3">
    <source>
        <dbReference type="ARBA" id="ARBA00022833"/>
    </source>
</evidence>
<keyword evidence="5" id="KW-1133">Transmembrane helix</keyword>
<dbReference type="SMART" id="SM00184">
    <property type="entry name" value="RING"/>
    <property type="match status" value="1"/>
</dbReference>
<dbReference type="InterPro" id="IPR013083">
    <property type="entry name" value="Znf_RING/FYVE/PHD"/>
</dbReference>
<feature type="transmembrane region" description="Helical" evidence="5">
    <location>
        <begin position="92"/>
        <end position="115"/>
    </location>
</feature>
<feature type="domain" description="RING-type" evidence="6">
    <location>
        <begin position="146"/>
        <end position="189"/>
    </location>
</feature>
<evidence type="ECO:0000313" key="8">
    <source>
        <dbReference type="Proteomes" id="UP001318860"/>
    </source>
</evidence>
<protein>
    <recommendedName>
        <fullName evidence="6">RING-type domain-containing protein</fullName>
    </recommendedName>
</protein>
<comment type="caution">
    <text evidence="7">The sequence shown here is derived from an EMBL/GenBank/DDBJ whole genome shotgun (WGS) entry which is preliminary data.</text>
</comment>
<organism evidence="7 8">
    <name type="scientific">Rehmannia glutinosa</name>
    <name type="common">Chinese foxglove</name>
    <dbReference type="NCBI Taxonomy" id="99300"/>
    <lineage>
        <taxon>Eukaryota</taxon>
        <taxon>Viridiplantae</taxon>
        <taxon>Streptophyta</taxon>
        <taxon>Embryophyta</taxon>
        <taxon>Tracheophyta</taxon>
        <taxon>Spermatophyta</taxon>
        <taxon>Magnoliopsida</taxon>
        <taxon>eudicotyledons</taxon>
        <taxon>Gunneridae</taxon>
        <taxon>Pentapetalae</taxon>
        <taxon>asterids</taxon>
        <taxon>lamiids</taxon>
        <taxon>Lamiales</taxon>
        <taxon>Orobanchaceae</taxon>
        <taxon>Rehmannieae</taxon>
        <taxon>Rehmannia</taxon>
    </lineage>
</organism>
<dbReference type="Proteomes" id="UP001318860">
    <property type="component" value="Unassembled WGS sequence"/>
</dbReference>
<evidence type="ECO:0000256" key="2">
    <source>
        <dbReference type="ARBA" id="ARBA00022771"/>
    </source>
</evidence>
<evidence type="ECO:0000256" key="1">
    <source>
        <dbReference type="ARBA" id="ARBA00022723"/>
    </source>
</evidence>
<dbReference type="SMART" id="SM00744">
    <property type="entry name" value="RINGv"/>
    <property type="match status" value="1"/>
</dbReference>
<dbReference type="Pfam" id="PF13639">
    <property type="entry name" value="zf-RING_2"/>
    <property type="match status" value="1"/>
</dbReference>
<evidence type="ECO:0000256" key="5">
    <source>
        <dbReference type="SAM" id="Phobius"/>
    </source>
</evidence>
<dbReference type="PANTHER" id="PTHR45969:SF81">
    <property type="entry name" value="OS08G0157400 PROTEIN"/>
    <property type="match status" value="1"/>
</dbReference>
<dbReference type="InterPro" id="IPR001841">
    <property type="entry name" value="Znf_RING"/>
</dbReference>
<keyword evidence="8" id="KW-1185">Reference proteome</keyword>
<evidence type="ECO:0000313" key="7">
    <source>
        <dbReference type="EMBL" id="KAK6162239.1"/>
    </source>
</evidence>
<keyword evidence="3" id="KW-0862">Zinc</keyword>
<evidence type="ECO:0000259" key="6">
    <source>
        <dbReference type="PROSITE" id="PS50089"/>
    </source>
</evidence>
<keyword evidence="5" id="KW-0472">Membrane</keyword>
<keyword evidence="2 4" id="KW-0863">Zinc-finger</keyword>
<dbReference type="EMBL" id="JABTTQ020000002">
    <property type="protein sequence ID" value="KAK6162239.1"/>
    <property type="molecule type" value="Genomic_DNA"/>
</dbReference>
<accession>A0ABR0XTF0</accession>
<gene>
    <name evidence="7" type="ORF">DH2020_002080</name>
</gene>
<feature type="transmembrane region" description="Helical" evidence="5">
    <location>
        <begin position="51"/>
        <end position="72"/>
    </location>
</feature>
<proteinExistence type="predicted"/>
<dbReference type="SUPFAM" id="SSF57850">
    <property type="entry name" value="RING/U-box"/>
    <property type="match status" value="1"/>
</dbReference>
<dbReference type="Gene3D" id="3.30.40.10">
    <property type="entry name" value="Zinc/RING finger domain, C3HC4 (zinc finger)"/>
    <property type="match status" value="1"/>
</dbReference>
<evidence type="ECO:0000256" key="4">
    <source>
        <dbReference type="PROSITE-ProRule" id="PRU00175"/>
    </source>
</evidence>
<keyword evidence="5" id="KW-0812">Transmembrane</keyword>
<keyword evidence="1" id="KW-0479">Metal-binding</keyword>
<reference evidence="7 8" key="1">
    <citation type="journal article" date="2021" name="Comput. Struct. Biotechnol. J.">
        <title>De novo genome assembly of the potent medicinal plant Rehmannia glutinosa using nanopore technology.</title>
        <authorList>
            <person name="Ma L."/>
            <person name="Dong C."/>
            <person name="Song C."/>
            <person name="Wang X."/>
            <person name="Zheng X."/>
            <person name="Niu Y."/>
            <person name="Chen S."/>
            <person name="Feng W."/>
        </authorList>
    </citation>
    <scope>NUCLEOTIDE SEQUENCE [LARGE SCALE GENOMIC DNA]</scope>
    <source>
        <strain evidence="7">DH-2019</strain>
    </source>
</reference>